<evidence type="ECO:0000256" key="11">
    <source>
        <dbReference type="ARBA" id="ARBA00049645"/>
    </source>
</evidence>
<evidence type="ECO:0000256" key="5">
    <source>
        <dbReference type="ARBA" id="ARBA00023002"/>
    </source>
</evidence>
<evidence type="ECO:0000256" key="9">
    <source>
        <dbReference type="ARBA" id="ARBA00023235"/>
    </source>
</evidence>
<dbReference type="EMBL" id="CM007384">
    <property type="protein sequence ID" value="ONK71301.1"/>
    <property type="molecule type" value="Genomic_DNA"/>
</dbReference>
<protein>
    <recommendedName>
        <fullName evidence="13">Cholesterol oxidase</fullName>
        <ecNumber evidence="12">1.1.3.6</ecNumber>
        <ecNumber evidence="10">5.3.3.1</ecNumber>
    </recommendedName>
    <alternativeName>
        <fullName evidence="14">Cholesterol isomerase</fullName>
    </alternativeName>
</protein>
<evidence type="ECO:0000256" key="12">
    <source>
        <dbReference type="ARBA" id="ARBA00049723"/>
    </source>
</evidence>
<evidence type="ECO:0000256" key="2">
    <source>
        <dbReference type="ARBA" id="ARBA00022548"/>
    </source>
</evidence>
<keyword evidence="9" id="KW-0413">Isomerase</keyword>
<evidence type="ECO:0000256" key="3">
    <source>
        <dbReference type="ARBA" id="ARBA00022630"/>
    </source>
</evidence>
<evidence type="ECO:0000256" key="6">
    <source>
        <dbReference type="ARBA" id="ARBA00023098"/>
    </source>
</evidence>
<dbReference type="SUPFAM" id="SSF53474">
    <property type="entry name" value="alpha/beta-Hydrolases"/>
    <property type="match status" value="1"/>
</dbReference>
<keyword evidence="8" id="KW-0753">Steroid metabolism</keyword>
<proteinExistence type="predicted"/>
<accession>A0A5P1F3U1</accession>
<organism evidence="16 17">
    <name type="scientific">Asparagus officinalis</name>
    <name type="common">Garden asparagus</name>
    <dbReference type="NCBI Taxonomy" id="4686"/>
    <lineage>
        <taxon>Eukaryota</taxon>
        <taxon>Viridiplantae</taxon>
        <taxon>Streptophyta</taxon>
        <taxon>Embryophyta</taxon>
        <taxon>Tracheophyta</taxon>
        <taxon>Spermatophyta</taxon>
        <taxon>Magnoliopsida</taxon>
        <taxon>Liliopsida</taxon>
        <taxon>Asparagales</taxon>
        <taxon>Asparagaceae</taxon>
        <taxon>Asparagoideae</taxon>
        <taxon>Asparagus</taxon>
    </lineage>
</organism>
<dbReference type="GO" id="GO:0008203">
    <property type="term" value="P:cholesterol metabolic process"/>
    <property type="evidence" value="ECO:0007669"/>
    <property type="project" value="UniProtKB-KW"/>
</dbReference>
<evidence type="ECO:0000259" key="15">
    <source>
        <dbReference type="Pfam" id="PF05199"/>
    </source>
</evidence>
<dbReference type="AlphaFoldDB" id="A0A5P1F3U1"/>
<dbReference type="EC" id="1.1.3.6" evidence="12"/>
<evidence type="ECO:0000256" key="10">
    <source>
        <dbReference type="ARBA" id="ARBA00038856"/>
    </source>
</evidence>
<feature type="domain" description="Glucose-methanol-choline oxidoreductase C-terminal" evidence="15">
    <location>
        <begin position="301"/>
        <end position="371"/>
    </location>
</feature>
<dbReference type="EC" id="5.3.3.1" evidence="10"/>
<evidence type="ECO:0000313" key="16">
    <source>
        <dbReference type="EMBL" id="ONK71301.1"/>
    </source>
</evidence>
<dbReference type="Proteomes" id="UP000243459">
    <property type="component" value="Chromosome 4"/>
</dbReference>
<evidence type="ECO:0000313" key="17">
    <source>
        <dbReference type="Proteomes" id="UP000243459"/>
    </source>
</evidence>
<comment type="cofactor">
    <cofactor evidence="1">
        <name>FAD</name>
        <dbReference type="ChEBI" id="CHEBI:57692"/>
    </cofactor>
</comment>
<reference evidence="17" key="1">
    <citation type="journal article" date="2017" name="Nat. Commun.">
        <title>The asparagus genome sheds light on the origin and evolution of a young Y chromosome.</title>
        <authorList>
            <person name="Harkess A."/>
            <person name="Zhou J."/>
            <person name="Xu C."/>
            <person name="Bowers J.E."/>
            <person name="Van der Hulst R."/>
            <person name="Ayyampalayam S."/>
            <person name="Mercati F."/>
            <person name="Riccardi P."/>
            <person name="McKain M.R."/>
            <person name="Kakrana A."/>
            <person name="Tang H."/>
            <person name="Ray J."/>
            <person name="Groenendijk J."/>
            <person name="Arikit S."/>
            <person name="Mathioni S.M."/>
            <person name="Nakano M."/>
            <person name="Shan H."/>
            <person name="Telgmann-Rauber A."/>
            <person name="Kanno A."/>
            <person name="Yue Z."/>
            <person name="Chen H."/>
            <person name="Li W."/>
            <person name="Chen Y."/>
            <person name="Xu X."/>
            <person name="Zhang Y."/>
            <person name="Luo S."/>
            <person name="Chen H."/>
            <person name="Gao J."/>
            <person name="Mao Z."/>
            <person name="Pires J.C."/>
            <person name="Luo M."/>
            <person name="Kudrna D."/>
            <person name="Wing R.A."/>
            <person name="Meyers B.C."/>
            <person name="Yi K."/>
            <person name="Kong H."/>
            <person name="Lavrijsen P."/>
            <person name="Sunseri F."/>
            <person name="Falavigna A."/>
            <person name="Ye Y."/>
            <person name="Leebens-Mack J.H."/>
            <person name="Chen G."/>
        </authorList>
    </citation>
    <scope>NUCLEOTIDE SEQUENCE [LARGE SCALE GENOMIC DNA]</scope>
    <source>
        <strain evidence="17">cv. DH0086</strain>
    </source>
</reference>
<dbReference type="PANTHER" id="PTHR47470:SF1">
    <property type="entry name" value="FAD-DEPENDENT OXIDOREDUCTASE 2 FAD BINDING DOMAIN-CONTAINING PROTEIN"/>
    <property type="match status" value="1"/>
</dbReference>
<dbReference type="InterPro" id="IPR052542">
    <property type="entry name" value="Cholesterol_Oxidase"/>
</dbReference>
<dbReference type="InterPro" id="IPR029058">
    <property type="entry name" value="AB_hydrolase_fold"/>
</dbReference>
<sequence length="890" mass="99763">MVEESYDAVVVGSGYGGSVAACRMAMAGIKVCLIEKGRRWEANDFPKHVVGLVSMVRMEFRRWGFGLGSKKALFQDGCVVKTERKVLYISENSDTNSEQRRRWRVYFDDLEYITADFVVLSAGVLGTSEILFQSKRRGLNLSERVGLGLSCNGNNVAYVAGSQAPLNGYGLTKKQFLGIPFQHRPGPAISSSFTSSSGFTIQSGVVPRSYPYLLFKGITTYGWPNGFCFLHGLIDKLKHAMGFKASEAVVLNAMGYDACNGIITLDEETEKICVTPPHDPLLPKKIQALQNLTKKLGGILFMSRYRSTTVHLLGGCNAASDPSNGVCNPKGQVFHPNGDQDMVHKGLYVCDASLIPCSIGINPCLTITTVAEQVSRHLVQDVLSFKRTIQHLQTVGDNDKARHEIIQDLKCVKKTIESTDSCSIKEKLTMGAHEKVTVKETMRGFIGGMPCTAYLVLKMNSLDQNDSNEETQSLLRGRVGGYVVFQAVNKDKLYIVDGKVDMCKIDIRTPYTQYMHYRLILASSSGSRYIFEGKKVMNPYLLAMYALHESTTLHANFRTLSANDSEATGELFTLRGELHISLFEVLKSFLKLEGRHRREFVCSLLQSLWRTYILQIPRQMKCDVGLPNITEIPYPRSTIHELKTEDGCTISCQQWKHYAMNSENEKTRYPVLLLNGHSTESYCLPTEERDLVRTLLEEGHETWLLQSRLHPSHPSNNFTIEDIGRFDIPSVIMRILEMNGPNTKIHVIAHCVGGLAIHIALLGGHISANHIASLSCTNSSMYFKLTTSALVKMWLPLIPITMTLLGKKRTLSLYASKDSLRHKLVKFIAKLIPRNERCTCNVCEIFSGIFGNTFWHENVSNTMHQWLNKQSLPKLPPSTKHLHLRFYCEL</sequence>
<evidence type="ECO:0000256" key="1">
    <source>
        <dbReference type="ARBA" id="ARBA00001974"/>
    </source>
</evidence>
<keyword evidence="7" id="KW-1207">Sterol metabolism</keyword>
<keyword evidence="2" id="KW-0153">Cholesterol metabolism</keyword>
<dbReference type="PANTHER" id="PTHR47470">
    <property type="entry name" value="CHOLESTEROL OXIDASE"/>
    <property type="match status" value="1"/>
</dbReference>
<keyword evidence="4" id="KW-0274">FAD</keyword>
<evidence type="ECO:0000256" key="14">
    <source>
        <dbReference type="ARBA" id="ARBA00049778"/>
    </source>
</evidence>
<keyword evidence="3" id="KW-0285">Flavoprotein</keyword>
<comment type="pathway">
    <text evidence="11">Steroid metabolism; cholesterol degradation.</text>
</comment>
<dbReference type="SUPFAM" id="SSF51905">
    <property type="entry name" value="FAD/NAD(P)-binding domain"/>
    <property type="match status" value="1"/>
</dbReference>
<dbReference type="Pfam" id="PF05199">
    <property type="entry name" value="GMC_oxred_C"/>
    <property type="match status" value="1"/>
</dbReference>
<dbReference type="Gramene" id="ONK71301">
    <property type="protein sequence ID" value="ONK71301"/>
    <property type="gene ID" value="A4U43_C04F7060"/>
</dbReference>
<keyword evidence="5" id="KW-0560">Oxidoreductase</keyword>
<evidence type="ECO:0000256" key="4">
    <source>
        <dbReference type="ARBA" id="ARBA00022827"/>
    </source>
</evidence>
<dbReference type="GO" id="GO:0004769">
    <property type="term" value="F:steroid Delta-isomerase activity"/>
    <property type="evidence" value="ECO:0007669"/>
    <property type="project" value="UniProtKB-EC"/>
</dbReference>
<keyword evidence="6" id="KW-0443">Lipid metabolism</keyword>
<dbReference type="OMA" id="GHLDAWM"/>
<dbReference type="Gene3D" id="3.40.50.1820">
    <property type="entry name" value="alpha/beta hydrolase"/>
    <property type="match status" value="1"/>
</dbReference>
<evidence type="ECO:0000256" key="8">
    <source>
        <dbReference type="ARBA" id="ARBA00023221"/>
    </source>
</evidence>
<dbReference type="Pfam" id="PF13450">
    <property type="entry name" value="NAD_binding_8"/>
    <property type="match status" value="1"/>
</dbReference>
<gene>
    <name evidence="16" type="ORF">A4U43_C04F7060</name>
</gene>
<dbReference type="Gene3D" id="3.50.50.60">
    <property type="entry name" value="FAD/NAD(P)-binding domain"/>
    <property type="match status" value="3"/>
</dbReference>
<keyword evidence="17" id="KW-1185">Reference proteome</keyword>
<evidence type="ECO:0000256" key="7">
    <source>
        <dbReference type="ARBA" id="ARBA00023166"/>
    </source>
</evidence>
<evidence type="ECO:0000256" key="13">
    <source>
        <dbReference type="ARBA" id="ARBA00049744"/>
    </source>
</evidence>
<dbReference type="InterPro" id="IPR007867">
    <property type="entry name" value="GMC_OxRtase_C"/>
</dbReference>
<name>A0A5P1F3U1_ASPOF</name>
<dbReference type="InterPro" id="IPR036188">
    <property type="entry name" value="FAD/NAD-bd_sf"/>
</dbReference>
<dbReference type="GO" id="GO:0016995">
    <property type="term" value="F:cholesterol oxidase activity"/>
    <property type="evidence" value="ECO:0007669"/>
    <property type="project" value="UniProtKB-EC"/>
</dbReference>